<organism evidence="2 3">
    <name type="scientific">Limulus polyphemus</name>
    <name type="common">Atlantic horseshoe crab</name>
    <dbReference type="NCBI Taxonomy" id="6850"/>
    <lineage>
        <taxon>Eukaryota</taxon>
        <taxon>Metazoa</taxon>
        <taxon>Ecdysozoa</taxon>
        <taxon>Arthropoda</taxon>
        <taxon>Chelicerata</taxon>
        <taxon>Merostomata</taxon>
        <taxon>Xiphosura</taxon>
        <taxon>Limulidae</taxon>
        <taxon>Limulus</taxon>
    </lineage>
</organism>
<evidence type="ECO:0000313" key="2">
    <source>
        <dbReference type="Proteomes" id="UP000694941"/>
    </source>
</evidence>
<dbReference type="SUPFAM" id="SSF50985">
    <property type="entry name" value="RCC1/BLIP-II"/>
    <property type="match status" value="1"/>
</dbReference>
<dbReference type="GeneID" id="111088955"/>
<dbReference type="InterPro" id="IPR052830">
    <property type="entry name" value="RCC1_domain-containing"/>
</dbReference>
<dbReference type="PANTHER" id="PTHR46849">
    <property type="entry name" value="RCC1 DOMAIN-CONTAINING PROTEIN 1"/>
    <property type="match status" value="1"/>
</dbReference>
<evidence type="ECO:0000256" key="1">
    <source>
        <dbReference type="PROSITE-ProRule" id="PRU00235"/>
    </source>
</evidence>
<dbReference type="Gene3D" id="2.130.10.30">
    <property type="entry name" value="Regulator of chromosome condensation 1/beta-lactamase-inhibitor protein II"/>
    <property type="match status" value="1"/>
</dbReference>
<name>A0ABM1TJP1_LIMPO</name>
<evidence type="ECO:0000313" key="3">
    <source>
        <dbReference type="RefSeq" id="XP_022256097.1"/>
    </source>
</evidence>
<dbReference type="PRINTS" id="PR00633">
    <property type="entry name" value="RCCNDNSATION"/>
</dbReference>
<dbReference type="Proteomes" id="UP000694941">
    <property type="component" value="Unplaced"/>
</dbReference>
<protein>
    <submittedName>
        <fullName evidence="3">RCC1 domain-containing protein 1-like</fullName>
    </submittedName>
</protein>
<dbReference type="PANTHER" id="PTHR46849:SF1">
    <property type="entry name" value="RCC1 DOMAIN-CONTAINING PROTEIN 1"/>
    <property type="match status" value="1"/>
</dbReference>
<sequence length="192" mass="21176">MMVSCGAYVVFECSVRIKNLKSNLRKLKALKLLFLLLCRIKICFNIILDGGAYLLESLNPTPLLLPCKVRAVSCGKEHSLLLSENGTVLSFGLGSRGQLGHGTLDEVAEPRVVEALEGLVVTSVAAGGWHSAALTADGNLWCWGWNSYGQLGIEEKAVDVATKVPLLNDDLPQYYYLHKGKIYFYYISYFII</sequence>
<gene>
    <name evidence="3" type="primary">LOC111088955</name>
</gene>
<dbReference type="RefSeq" id="XP_022256097.1">
    <property type="nucleotide sequence ID" value="XM_022400389.1"/>
</dbReference>
<reference evidence="3" key="1">
    <citation type="submission" date="2025-08" db="UniProtKB">
        <authorList>
            <consortium name="RefSeq"/>
        </authorList>
    </citation>
    <scope>IDENTIFICATION</scope>
    <source>
        <tissue evidence="3">Muscle</tissue>
    </source>
</reference>
<dbReference type="PROSITE" id="PS50012">
    <property type="entry name" value="RCC1_3"/>
    <property type="match status" value="1"/>
</dbReference>
<dbReference type="InterPro" id="IPR000408">
    <property type="entry name" value="Reg_chr_condens"/>
</dbReference>
<proteinExistence type="predicted"/>
<dbReference type="InterPro" id="IPR009091">
    <property type="entry name" value="RCC1/BLIP-II"/>
</dbReference>
<dbReference type="PROSITE" id="PS00626">
    <property type="entry name" value="RCC1_2"/>
    <property type="match status" value="2"/>
</dbReference>
<dbReference type="Pfam" id="PF00415">
    <property type="entry name" value="RCC1"/>
    <property type="match status" value="2"/>
</dbReference>
<keyword evidence="2" id="KW-1185">Reference proteome</keyword>
<accession>A0ABM1TJP1</accession>
<feature type="repeat" description="RCC1" evidence="1">
    <location>
        <begin position="86"/>
        <end position="137"/>
    </location>
</feature>